<dbReference type="OrthoDB" id="5598852at2759"/>
<dbReference type="SUPFAM" id="SSF56112">
    <property type="entry name" value="Protein kinase-like (PK-like)"/>
    <property type="match status" value="1"/>
</dbReference>
<accession>A0A6A6EUX6</accession>
<sequence>MSSNLQLSFWEMMGVEDGWREGCLRAVRDCHVGARIEELEHQGGCSFTVLIVRAGSEREGKIADAISRDSVRSDRAPETRIIQFRPEKHGLDLRIAQAATETYGHFAPKSRGLNFGLPNGLQAFELEMMRGTPFSRCQRRSLRLDPEAWGRQLNLIRSFAAVIAKAWLASSQTSHSPRRTRADSPIIDDSDTLLSQCTGKVGANITSKLHRLARYLPDAALRRRAANTLSRLSELKGYPVVLNHGDLIPSNILIDPDTWEITGIIDWAEAEWLPFGMCLYGLEHFLGFLDYTITSAPKFQYYYGAERLRKFFWEELWIHAPAMKERMKVVRLAGDIGVFLWYGYAWDEGAIDRVVNEVDDKQELDCLRRFLERDVRT</sequence>
<protein>
    <recommendedName>
        <fullName evidence="1">Aminoglycoside phosphotransferase domain-containing protein</fullName>
    </recommendedName>
</protein>
<dbReference type="PANTHER" id="PTHR21310:SF59">
    <property type="entry name" value="AMINOGLYCOSIDE PHOSPHOTRANSFERASE DOMAIN-CONTAINING PROTEIN"/>
    <property type="match status" value="1"/>
</dbReference>
<keyword evidence="3" id="KW-1185">Reference proteome</keyword>
<dbReference type="InterPro" id="IPR051678">
    <property type="entry name" value="AGP_Transferase"/>
</dbReference>
<dbReference type="AlphaFoldDB" id="A0A6A6EUX6"/>
<dbReference type="EMBL" id="ML994611">
    <property type="protein sequence ID" value="KAF2194568.1"/>
    <property type="molecule type" value="Genomic_DNA"/>
</dbReference>
<evidence type="ECO:0000259" key="1">
    <source>
        <dbReference type="Pfam" id="PF01636"/>
    </source>
</evidence>
<proteinExistence type="predicted"/>
<reference evidence="2" key="1">
    <citation type="journal article" date="2020" name="Stud. Mycol.">
        <title>101 Dothideomycetes genomes: a test case for predicting lifestyles and emergence of pathogens.</title>
        <authorList>
            <person name="Haridas S."/>
            <person name="Albert R."/>
            <person name="Binder M."/>
            <person name="Bloem J."/>
            <person name="Labutti K."/>
            <person name="Salamov A."/>
            <person name="Andreopoulos B."/>
            <person name="Baker S."/>
            <person name="Barry K."/>
            <person name="Bills G."/>
            <person name="Bluhm B."/>
            <person name="Cannon C."/>
            <person name="Castanera R."/>
            <person name="Culley D."/>
            <person name="Daum C."/>
            <person name="Ezra D."/>
            <person name="Gonzalez J."/>
            <person name="Henrissat B."/>
            <person name="Kuo A."/>
            <person name="Liang C."/>
            <person name="Lipzen A."/>
            <person name="Lutzoni F."/>
            <person name="Magnuson J."/>
            <person name="Mondo S."/>
            <person name="Nolan M."/>
            <person name="Ohm R."/>
            <person name="Pangilinan J."/>
            <person name="Park H.-J."/>
            <person name="Ramirez L."/>
            <person name="Alfaro M."/>
            <person name="Sun H."/>
            <person name="Tritt A."/>
            <person name="Yoshinaga Y."/>
            <person name="Zwiers L.-H."/>
            <person name="Turgeon B."/>
            <person name="Goodwin S."/>
            <person name="Spatafora J."/>
            <person name="Crous P."/>
            <person name="Grigoriev I."/>
        </authorList>
    </citation>
    <scope>NUCLEOTIDE SEQUENCE</scope>
    <source>
        <strain evidence="2">CBS 207.26</strain>
    </source>
</reference>
<gene>
    <name evidence="2" type="ORF">K469DRAFT_546609</name>
</gene>
<dbReference type="InterPro" id="IPR011009">
    <property type="entry name" value="Kinase-like_dom_sf"/>
</dbReference>
<evidence type="ECO:0000313" key="3">
    <source>
        <dbReference type="Proteomes" id="UP000800200"/>
    </source>
</evidence>
<feature type="domain" description="Aminoglycoside phosphotransferase" evidence="1">
    <location>
        <begin position="210"/>
        <end position="272"/>
    </location>
</feature>
<evidence type="ECO:0000313" key="2">
    <source>
        <dbReference type="EMBL" id="KAF2194568.1"/>
    </source>
</evidence>
<dbReference type="PANTHER" id="PTHR21310">
    <property type="entry name" value="AMINOGLYCOSIDE PHOSPHOTRANSFERASE-RELATED-RELATED"/>
    <property type="match status" value="1"/>
</dbReference>
<dbReference type="Proteomes" id="UP000800200">
    <property type="component" value="Unassembled WGS sequence"/>
</dbReference>
<dbReference type="InterPro" id="IPR002575">
    <property type="entry name" value="Aminoglycoside_PTrfase"/>
</dbReference>
<organism evidence="2 3">
    <name type="scientific">Zopfia rhizophila CBS 207.26</name>
    <dbReference type="NCBI Taxonomy" id="1314779"/>
    <lineage>
        <taxon>Eukaryota</taxon>
        <taxon>Fungi</taxon>
        <taxon>Dikarya</taxon>
        <taxon>Ascomycota</taxon>
        <taxon>Pezizomycotina</taxon>
        <taxon>Dothideomycetes</taxon>
        <taxon>Dothideomycetes incertae sedis</taxon>
        <taxon>Zopfiaceae</taxon>
        <taxon>Zopfia</taxon>
    </lineage>
</organism>
<name>A0A6A6EUX6_9PEZI</name>
<dbReference type="Pfam" id="PF01636">
    <property type="entry name" value="APH"/>
    <property type="match status" value="1"/>
</dbReference>
<dbReference type="Gene3D" id="3.90.1200.10">
    <property type="match status" value="1"/>
</dbReference>